<evidence type="ECO:0000313" key="1">
    <source>
        <dbReference type="EMBL" id="MDV7220628.1"/>
    </source>
</evidence>
<keyword evidence="2" id="KW-1185">Reference proteome</keyword>
<sequence>MKPDTEAELSAECQVGQQPGYGDLHDMCNQTDIPLPYGGGLLLQRRCGCTCHAPKTDI</sequence>
<reference evidence="1 2" key="1">
    <citation type="submission" date="2023-10" db="EMBL/GenBank/DDBJ databases">
        <title>Characterization of rhizosphere-enriched actinobacteria from wheat plants lab-grown on chernevaya soil.</title>
        <authorList>
            <person name="Tikhonova E.N."/>
            <person name="Konopkin A."/>
            <person name="Kravchenko I.K."/>
        </authorList>
    </citation>
    <scope>NUCLEOTIDE SEQUENCE [LARGE SCALE GENOMIC DNA]</scope>
    <source>
        <strain evidence="1 2">RR29</strain>
    </source>
</reference>
<gene>
    <name evidence="1" type="ORF">R5A26_32270</name>
</gene>
<proteinExistence type="predicted"/>
<organism evidence="1 2">
    <name type="scientific">Streptomyces prunicolor</name>
    <dbReference type="NCBI Taxonomy" id="67348"/>
    <lineage>
        <taxon>Bacteria</taxon>
        <taxon>Bacillati</taxon>
        <taxon>Actinomycetota</taxon>
        <taxon>Actinomycetes</taxon>
        <taxon>Kitasatosporales</taxon>
        <taxon>Streptomycetaceae</taxon>
        <taxon>Streptomyces</taxon>
    </lineage>
</organism>
<dbReference type="RefSeq" id="WP_317774146.1">
    <property type="nucleotide sequence ID" value="NZ_JAWMAJ010000137.1"/>
</dbReference>
<evidence type="ECO:0000313" key="2">
    <source>
        <dbReference type="Proteomes" id="UP001187346"/>
    </source>
</evidence>
<accession>A0ABU4FKW1</accession>
<dbReference type="EMBL" id="JAWMAJ010000137">
    <property type="protein sequence ID" value="MDV7220628.1"/>
    <property type="molecule type" value="Genomic_DNA"/>
</dbReference>
<comment type="caution">
    <text evidence="1">The sequence shown here is derived from an EMBL/GenBank/DDBJ whole genome shotgun (WGS) entry which is preliminary data.</text>
</comment>
<protein>
    <submittedName>
        <fullName evidence="1">Uncharacterized protein</fullName>
    </submittedName>
</protein>
<name>A0ABU4FKW1_9ACTN</name>
<dbReference type="Proteomes" id="UP001187346">
    <property type="component" value="Unassembled WGS sequence"/>
</dbReference>